<protein>
    <submittedName>
        <fullName evidence="3">Uncharacterized protein</fullName>
    </submittedName>
</protein>
<dbReference type="HOGENOM" id="CLU_017366_2_1_1"/>
<dbReference type="AlphaFoldDB" id="A0A067T6D1"/>
<evidence type="ECO:0000313" key="3">
    <source>
        <dbReference type="EMBL" id="KDR78701.1"/>
    </source>
</evidence>
<dbReference type="PANTHER" id="PTHR35204">
    <property type="entry name" value="YALI0A21131P"/>
    <property type="match status" value="1"/>
</dbReference>
<sequence>MFLAWAALVLGPFFANAATPKWQTVFKNTAVTETPNLSQWDLTEEPSINSTSQLIFSTVNSLLQHWPNSRYRNGHNVVPATIPVGTLLYHGTYRNEIPKVPEWTATDPEHSYLFCRNIEPGLGCWHLTLVATRPLKVLYFDGSSAAKMLGGPMDTQDLVAWGEIKPDRTFSERQRIADLCDWGKKYGVDGYLSEIMLCDFYSGVKAVSFLDLAPAGRRPGRPPGASSPSSPSLKPSHVLAANDMAQLVRPGLPDFRVLEAGTWHDNFPGDPRIQPDYTRLISFYDPVMFPSLEATRLGQNRLEHRLDGISQADTKAFAVRLEEVLMDDPQNSGSGVDWQALFKVITNRFSERLELLHYLLNSTTTTVEPEFNAPLKTSYRHITSMIVPYVLHTARPPNDGPLSSNYTWAVPVFELCATTHISYIESGELLDKLTPSERVLLRSFKGVTKEICRVLVGLWAEGIELGLDEPDSSDLYLEAPQKVADRWKSKVEALMAWLDWSSWLRCRPACSYEEMCYMPTWPFFRGWDGFPRRPRSLSSLRGSRDAGGEPEGDPEVGEWIDPQPRCIRRLEPFQFDDFPTFTQVT</sequence>
<evidence type="ECO:0000256" key="2">
    <source>
        <dbReference type="SAM" id="SignalP"/>
    </source>
</evidence>
<name>A0A067T6D1_GALM3</name>
<feature type="region of interest" description="Disordered" evidence="1">
    <location>
        <begin position="217"/>
        <end position="236"/>
    </location>
</feature>
<keyword evidence="2" id="KW-0732">Signal</keyword>
<feature type="region of interest" description="Disordered" evidence="1">
    <location>
        <begin position="538"/>
        <end position="560"/>
    </location>
</feature>
<accession>A0A067T6D1</accession>
<dbReference type="InterPro" id="IPR038921">
    <property type="entry name" value="YOR389W-like"/>
</dbReference>
<evidence type="ECO:0000313" key="4">
    <source>
        <dbReference type="Proteomes" id="UP000027222"/>
    </source>
</evidence>
<dbReference type="PANTHER" id="PTHR35204:SF1">
    <property type="entry name" value="ENTEROTOXIN"/>
    <property type="match status" value="1"/>
</dbReference>
<reference evidence="4" key="1">
    <citation type="journal article" date="2014" name="Proc. Natl. Acad. Sci. U.S.A.">
        <title>Extensive sampling of basidiomycete genomes demonstrates inadequacy of the white-rot/brown-rot paradigm for wood decay fungi.</title>
        <authorList>
            <person name="Riley R."/>
            <person name="Salamov A.A."/>
            <person name="Brown D.W."/>
            <person name="Nagy L.G."/>
            <person name="Floudas D."/>
            <person name="Held B.W."/>
            <person name="Levasseur A."/>
            <person name="Lombard V."/>
            <person name="Morin E."/>
            <person name="Otillar R."/>
            <person name="Lindquist E.A."/>
            <person name="Sun H."/>
            <person name="LaButti K.M."/>
            <person name="Schmutz J."/>
            <person name="Jabbour D."/>
            <person name="Luo H."/>
            <person name="Baker S.E."/>
            <person name="Pisabarro A.G."/>
            <person name="Walton J.D."/>
            <person name="Blanchette R.A."/>
            <person name="Henrissat B."/>
            <person name="Martin F."/>
            <person name="Cullen D."/>
            <person name="Hibbett D.S."/>
            <person name="Grigoriev I.V."/>
        </authorList>
    </citation>
    <scope>NUCLEOTIDE SEQUENCE [LARGE SCALE GENOMIC DNA]</scope>
    <source>
        <strain evidence="4">CBS 339.88</strain>
    </source>
</reference>
<feature type="compositionally biased region" description="Low complexity" evidence="1">
    <location>
        <begin position="217"/>
        <end position="232"/>
    </location>
</feature>
<evidence type="ECO:0000256" key="1">
    <source>
        <dbReference type="SAM" id="MobiDB-lite"/>
    </source>
</evidence>
<keyword evidence="4" id="KW-1185">Reference proteome</keyword>
<feature type="compositionally biased region" description="Acidic residues" evidence="1">
    <location>
        <begin position="548"/>
        <end position="558"/>
    </location>
</feature>
<feature type="chain" id="PRO_5001646489" evidence="2">
    <location>
        <begin position="18"/>
        <end position="585"/>
    </location>
</feature>
<feature type="signal peptide" evidence="2">
    <location>
        <begin position="1"/>
        <end position="17"/>
    </location>
</feature>
<dbReference type="STRING" id="685588.A0A067T6D1"/>
<organism evidence="3 4">
    <name type="scientific">Galerina marginata (strain CBS 339.88)</name>
    <dbReference type="NCBI Taxonomy" id="685588"/>
    <lineage>
        <taxon>Eukaryota</taxon>
        <taxon>Fungi</taxon>
        <taxon>Dikarya</taxon>
        <taxon>Basidiomycota</taxon>
        <taxon>Agaricomycotina</taxon>
        <taxon>Agaricomycetes</taxon>
        <taxon>Agaricomycetidae</taxon>
        <taxon>Agaricales</taxon>
        <taxon>Agaricineae</taxon>
        <taxon>Strophariaceae</taxon>
        <taxon>Galerina</taxon>
    </lineage>
</organism>
<gene>
    <name evidence="3" type="ORF">GALMADRAFT_223955</name>
</gene>
<dbReference type="EMBL" id="KL142374">
    <property type="protein sequence ID" value="KDR78701.1"/>
    <property type="molecule type" value="Genomic_DNA"/>
</dbReference>
<dbReference type="OrthoDB" id="10261782at2759"/>
<proteinExistence type="predicted"/>
<dbReference type="Proteomes" id="UP000027222">
    <property type="component" value="Unassembled WGS sequence"/>
</dbReference>